<name>A0AAW6FQZ9_9FIRM</name>
<dbReference type="InterPro" id="IPR020816">
    <property type="entry name" value="Histone-like_DNA-bd_CS"/>
</dbReference>
<dbReference type="SUPFAM" id="SSF47729">
    <property type="entry name" value="IHF-like DNA-binding proteins"/>
    <property type="match status" value="1"/>
</dbReference>
<dbReference type="Proteomes" id="UP001220658">
    <property type="component" value="Unassembled WGS sequence"/>
</dbReference>
<gene>
    <name evidence="5" type="ORF">POG00_04555</name>
</gene>
<accession>A0AAW6FQZ9</accession>
<evidence type="ECO:0000256" key="1">
    <source>
        <dbReference type="ARBA" id="ARBA00010529"/>
    </source>
</evidence>
<sequence>MQKTELVHKIKEKTGLSDKEIYLVMNTMLDEIVSSVKNGEVVQLTGFGKFELSERSERNGINPMTKEKIIVPASKSMKFKSANHVKKQINEN</sequence>
<dbReference type="AlphaFoldDB" id="A0AAW6FQZ9"/>
<comment type="caution">
    <text evidence="5">The sequence shown here is derived from an EMBL/GenBank/DDBJ whole genome shotgun (WGS) entry which is preliminary data.</text>
</comment>
<dbReference type="InterPro" id="IPR000119">
    <property type="entry name" value="Hist_DNA-bd"/>
</dbReference>
<comment type="similarity">
    <text evidence="1 4">Belongs to the bacterial histone-like protein family.</text>
</comment>
<dbReference type="GO" id="GO:0003677">
    <property type="term" value="F:DNA binding"/>
    <property type="evidence" value="ECO:0007669"/>
    <property type="project" value="UniProtKB-KW"/>
</dbReference>
<keyword evidence="2" id="KW-0226">DNA condensation</keyword>
<dbReference type="GO" id="GO:0030261">
    <property type="term" value="P:chromosome condensation"/>
    <property type="evidence" value="ECO:0007669"/>
    <property type="project" value="UniProtKB-KW"/>
</dbReference>
<dbReference type="InterPro" id="IPR010992">
    <property type="entry name" value="IHF-like_DNA-bd_dom_sf"/>
</dbReference>
<dbReference type="PANTHER" id="PTHR33175:SF3">
    <property type="entry name" value="DNA-BINDING PROTEIN HU-BETA"/>
    <property type="match status" value="1"/>
</dbReference>
<dbReference type="PANTHER" id="PTHR33175">
    <property type="entry name" value="DNA-BINDING PROTEIN HU"/>
    <property type="match status" value="1"/>
</dbReference>
<protein>
    <submittedName>
        <fullName evidence="5">HU family DNA-binding protein</fullName>
    </submittedName>
</protein>
<dbReference type="Pfam" id="PF00216">
    <property type="entry name" value="Bac_DNA_binding"/>
    <property type="match status" value="1"/>
</dbReference>
<dbReference type="RefSeq" id="WP_195191154.1">
    <property type="nucleotide sequence ID" value="NZ_JADMUL010000011.1"/>
</dbReference>
<dbReference type="PROSITE" id="PS00045">
    <property type="entry name" value="HISTONE_LIKE"/>
    <property type="match status" value="1"/>
</dbReference>
<dbReference type="EMBL" id="JAQNCK010000009">
    <property type="protein sequence ID" value="MDC0827979.1"/>
    <property type="molecule type" value="Genomic_DNA"/>
</dbReference>
<evidence type="ECO:0000313" key="5">
    <source>
        <dbReference type="EMBL" id="MDC0827979.1"/>
    </source>
</evidence>
<dbReference type="SMART" id="SM00411">
    <property type="entry name" value="BHL"/>
    <property type="match status" value="1"/>
</dbReference>
<dbReference type="PRINTS" id="PR01727">
    <property type="entry name" value="DNABINDINGHU"/>
</dbReference>
<evidence type="ECO:0000313" key="6">
    <source>
        <dbReference type="Proteomes" id="UP001220658"/>
    </source>
</evidence>
<dbReference type="CDD" id="cd13831">
    <property type="entry name" value="HU"/>
    <property type="match status" value="1"/>
</dbReference>
<dbReference type="GO" id="GO:0030527">
    <property type="term" value="F:structural constituent of chromatin"/>
    <property type="evidence" value="ECO:0007669"/>
    <property type="project" value="InterPro"/>
</dbReference>
<keyword evidence="3 5" id="KW-0238">DNA-binding</keyword>
<evidence type="ECO:0000256" key="3">
    <source>
        <dbReference type="ARBA" id="ARBA00023125"/>
    </source>
</evidence>
<dbReference type="GO" id="GO:0005829">
    <property type="term" value="C:cytosol"/>
    <property type="evidence" value="ECO:0007669"/>
    <property type="project" value="TreeGrafter"/>
</dbReference>
<evidence type="ECO:0000256" key="4">
    <source>
        <dbReference type="RuleBase" id="RU003939"/>
    </source>
</evidence>
<reference evidence="5" key="1">
    <citation type="submission" date="2023-01" db="EMBL/GenBank/DDBJ databases">
        <title>Human gut microbiome strain richness.</title>
        <authorList>
            <person name="Chen-Liaw A."/>
        </authorList>
    </citation>
    <scope>NUCLEOTIDE SEQUENCE</scope>
    <source>
        <strain evidence="5">D55st1_G4_D55t1_190419</strain>
    </source>
</reference>
<dbReference type="Gene3D" id="4.10.520.10">
    <property type="entry name" value="IHF-like DNA-binding proteins"/>
    <property type="match status" value="1"/>
</dbReference>
<organism evidence="5 6">
    <name type="scientific">Faecalitalea cylindroides</name>
    <dbReference type="NCBI Taxonomy" id="39483"/>
    <lineage>
        <taxon>Bacteria</taxon>
        <taxon>Bacillati</taxon>
        <taxon>Bacillota</taxon>
        <taxon>Erysipelotrichia</taxon>
        <taxon>Erysipelotrichales</taxon>
        <taxon>Erysipelotrichaceae</taxon>
        <taxon>Faecalitalea</taxon>
    </lineage>
</organism>
<proteinExistence type="inferred from homology"/>
<evidence type="ECO:0000256" key="2">
    <source>
        <dbReference type="ARBA" id="ARBA00023067"/>
    </source>
</evidence>